<dbReference type="PANTHER" id="PTHR21583:SF8">
    <property type="entry name" value="PROTEIN ELYS"/>
    <property type="match status" value="1"/>
</dbReference>
<feature type="non-terminal residue" evidence="5">
    <location>
        <position position="532"/>
    </location>
</feature>
<dbReference type="OrthoDB" id="20729at2759"/>
<evidence type="ECO:0000256" key="2">
    <source>
        <dbReference type="ARBA" id="ARBA00023242"/>
    </source>
</evidence>
<protein>
    <recommendedName>
        <fullName evidence="4">ELYS-like domain-containing protein</fullName>
    </recommendedName>
</protein>
<evidence type="ECO:0000313" key="5">
    <source>
        <dbReference type="EMBL" id="KAG9344770.1"/>
    </source>
</evidence>
<feature type="domain" description="ELYS-like" evidence="4">
    <location>
        <begin position="9"/>
        <end position="105"/>
    </location>
</feature>
<gene>
    <name evidence="5" type="ORF">JZ751_010457</name>
</gene>
<evidence type="ECO:0000256" key="1">
    <source>
        <dbReference type="ARBA" id="ARBA00004123"/>
    </source>
</evidence>
<dbReference type="EMBL" id="JAFBMS010000019">
    <property type="protein sequence ID" value="KAG9344770.1"/>
    <property type="molecule type" value="Genomic_DNA"/>
</dbReference>
<dbReference type="InterPro" id="IPR025151">
    <property type="entry name" value="ELYS_dom"/>
</dbReference>
<dbReference type="InterPro" id="IPR052620">
    <property type="entry name" value="ELYS/MEL-28_NucAsmblyFactor"/>
</dbReference>
<organism evidence="5 6">
    <name type="scientific">Albula glossodonta</name>
    <name type="common">roundjaw bonefish</name>
    <dbReference type="NCBI Taxonomy" id="121402"/>
    <lineage>
        <taxon>Eukaryota</taxon>
        <taxon>Metazoa</taxon>
        <taxon>Chordata</taxon>
        <taxon>Craniata</taxon>
        <taxon>Vertebrata</taxon>
        <taxon>Euteleostomi</taxon>
        <taxon>Actinopterygii</taxon>
        <taxon>Neopterygii</taxon>
        <taxon>Teleostei</taxon>
        <taxon>Albuliformes</taxon>
        <taxon>Albulidae</taxon>
        <taxon>Albula</taxon>
    </lineage>
</organism>
<dbReference type="AlphaFoldDB" id="A0A8T2NZA0"/>
<proteinExistence type="predicted"/>
<dbReference type="Pfam" id="PF13934">
    <property type="entry name" value="ELYS"/>
    <property type="match status" value="1"/>
</dbReference>
<dbReference type="Proteomes" id="UP000824540">
    <property type="component" value="Unassembled WGS sequence"/>
</dbReference>
<reference evidence="5" key="1">
    <citation type="thesis" date="2021" institute="BYU ScholarsArchive" country="Provo, UT, USA">
        <title>Applications of and Algorithms for Genome Assembly and Genomic Analyses with an Emphasis on Marine Teleosts.</title>
        <authorList>
            <person name="Pickett B.D."/>
        </authorList>
    </citation>
    <scope>NUCLEOTIDE SEQUENCE</scope>
    <source>
        <strain evidence="5">HI-2016</strain>
    </source>
</reference>
<keyword evidence="2" id="KW-0539">Nucleus</keyword>
<accession>A0A8T2NZA0</accession>
<keyword evidence="6" id="KW-1185">Reference proteome</keyword>
<sequence length="532" mass="58608">MYSLPNKSGASVESFPTAFAIPIGLVKLVQGLWLLDHHDHENSLELLLHPATSRSLWSWQHGRVLQALMCQGQHAVALRYLHTMRPPMSSTTQIKLCLSVLLHNRYLLPLRESDLGLMKELLKLPLRFAEQECLERFLQGNGGLQNRELLMVHYLQQANYVPALQLNQTLKMNLNDRDPKHKERSNTRNSILDQYGKVLPRVQRKLATERAKPYQHPSTVHREVSRPQPLSTVAKRSAAETVLTRAAFISNVLTKIGEVWEGKERRPEASPLRSPQTSALPSTSSQRSPADMPEAFVGTPITMTSKRMSRILDLIVRPSAPAAPEGLGLLQTPPSPAAAGPASTKKPSALRGIVKAPELSLLQTPQVVKRARALAATGPMFPGFTPQSILRSSLRPTPVGSPSASPARSLTPPPRPKESRITFIEETASPDTAKGPPAAESWITQPPEEDEEEEEEEVVTFVPPANEREEELSGVSESCSSSAREATEAVAVTEVSHTSVQSVDTTVEYHDAPAPEDLEEEQLQEEEEVVVN</sequence>
<evidence type="ECO:0000259" key="4">
    <source>
        <dbReference type="Pfam" id="PF13934"/>
    </source>
</evidence>
<evidence type="ECO:0000313" key="6">
    <source>
        <dbReference type="Proteomes" id="UP000824540"/>
    </source>
</evidence>
<feature type="region of interest" description="Disordered" evidence="3">
    <location>
        <begin position="208"/>
        <end position="232"/>
    </location>
</feature>
<feature type="compositionally biased region" description="Polar residues" evidence="3">
    <location>
        <begin position="387"/>
        <end position="408"/>
    </location>
</feature>
<feature type="region of interest" description="Disordered" evidence="3">
    <location>
        <begin position="263"/>
        <end position="296"/>
    </location>
</feature>
<name>A0A8T2NZA0_9TELE</name>
<feature type="compositionally biased region" description="Acidic residues" evidence="3">
    <location>
        <begin position="447"/>
        <end position="458"/>
    </location>
</feature>
<comment type="subcellular location">
    <subcellularLocation>
        <location evidence="1">Nucleus</location>
    </subcellularLocation>
</comment>
<feature type="compositionally biased region" description="Polar residues" evidence="3">
    <location>
        <begin position="273"/>
        <end position="288"/>
    </location>
</feature>
<feature type="region of interest" description="Disordered" evidence="3">
    <location>
        <begin position="325"/>
        <end position="348"/>
    </location>
</feature>
<feature type="region of interest" description="Disordered" evidence="3">
    <location>
        <begin position="387"/>
        <end position="488"/>
    </location>
</feature>
<feature type="compositionally biased region" description="Low complexity" evidence="3">
    <location>
        <begin position="473"/>
        <end position="488"/>
    </location>
</feature>
<comment type="caution">
    <text evidence="5">The sequence shown here is derived from an EMBL/GenBank/DDBJ whole genome shotgun (WGS) entry which is preliminary data.</text>
</comment>
<dbReference type="PANTHER" id="PTHR21583">
    <property type="entry name" value="ELYS PROTEIN"/>
    <property type="match status" value="1"/>
</dbReference>
<feature type="compositionally biased region" description="Low complexity" evidence="3">
    <location>
        <begin position="337"/>
        <end position="348"/>
    </location>
</feature>
<evidence type="ECO:0000256" key="3">
    <source>
        <dbReference type="SAM" id="MobiDB-lite"/>
    </source>
</evidence>
<dbReference type="GO" id="GO:0005634">
    <property type="term" value="C:nucleus"/>
    <property type="evidence" value="ECO:0007669"/>
    <property type="project" value="UniProtKB-SubCell"/>
</dbReference>